<keyword evidence="5" id="KW-0479">Metal-binding</keyword>
<dbReference type="PANTHER" id="PTHR39156:SF2">
    <property type="entry name" value="DNA PRIMASE (BACTERIAL TYPE) AND SMALL PRIMASE-LIKE PROTEINS"/>
    <property type="match status" value="1"/>
</dbReference>
<dbReference type="Proteomes" id="UP000005990">
    <property type="component" value="Unassembled WGS sequence"/>
</dbReference>
<gene>
    <name evidence="11 14" type="primary">rnmV</name>
    <name evidence="14" type="ORF">HMPREF9257_0159</name>
</gene>
<dbReference type="EMBL" id="AENN01000006">
    <property type="protein sequence ID" value="EFR31634.1"/>
    <property type="molecule type" value="Genomic_DNA"/>
</dbReference>
<dbReference type="GO" id="GO:0046872">
    <property type="term" value="F:metal ion binding"/>
    <property type="evidence" value="ECO:0007669"/>
    <property type="project" value="UniProtKB-KW"/>
</dbReference>
<evidence type="ECO:0000256" key="10">
    <source>
        <dbReference type="ARBA" id="ARBA00022884"/>
    </source>
</evidence>
<evidence type="ECO:0000256" key="7">
    <source>
        <dbReference type="ARBA" id="ARBA00022759"/>
    </source>
</evidence>
<comment type="function">
    <text evidence="11">Required for correct processing of both the 5' and 3' ends of 5S rRNA precursor. Cleaves both sides of a double-stranded region yielding mature 5S rRNA in one step.</text>
</comment>
<keyword evidence="2 11" id="KW-0690">Ribosome biogenesis</keyword>
<keyword evidence="1 11" id="KW-0963">Cytoplasm</keyword>
<dbReference type="EC" id="3.1.26.8" evidence="11 12"/>
<comment type="similarity">
    <text evidence="11">Belongs to the ribonuclease M5 family.</text>
</comment>
<dbReference type="InterPro" id="IPR025156">
    <property type="entry name" value="RNase_M5_C"/>
</dbReference>
<dbReference type="Pfam" id="PF01751">
    <property type="entry name" value="Toprim"/>
    <property type="match status" value="1"/>
</dbReference>
<keyword evidence="9" id="KW-0460">Magnesium</keyword>
<dbReference type="SUPFAM" id="SSF110455">
    <property type="entry name" value="Toprim domain"/>
    <property type="match status" value="1"/>
</dbReference>
<comment type="caution">
    <text evidence="14">The sequence shown here is derived from an EMBL/GenBank/DDBJ whole genome shotgun (WGS) entry which is preliminary data.</text>
</comment>
<dbReference type="PANTHER" id="PTHR39156">
    <property type="entry name" value="RIBONUCLEASE M5"/>
    <property type="match status" value="1"/>
</dbReference>
<sequence>MIYTPPQEVIVVEGRDDTKRLIEVFGSQVKTIETNGSALSRPVQKQISHAAQEFGIIIFTDPDYQGDRIRRLITQAVPTAKQAYLTPQEARGNRKHDSLGIEHAKPQAIVAALEAVMTPQKSETAPVIPTSVLVSLGLIGHPQAKQNRQRVAQHFHLGHLNGKQLQKQLARYQISQATLEEFLEEGGD</sequence>
<dbReference type="Pfam" id="PF13331">
    <property type="entry name" value="DUF4093"/>
    <property type="match status" value="1"/>
</dbReference>
<keyword evidence="6 11" id="KW-0699">rRNA-binding</keyword>
<keyword evidence="3 11" id="KW-0698">rRNA processing</keyword>
<comment type="subcellular location">
    <subcellularLocation>
        <location evidence="11">Cytoplasm</location>
    </subcellularLocation>
</comment>
<reference evidence="14 15" key="1">
    <citation type="submission" date="2010-10" db="EMBL/GenBank/DDBJ databases">
        <authorList>
            <person name="Durkin A.S."/>
            <person name="Madupu R."/>
            <person name="Torralba M."/>
            <person name="Gillis M."/>
            <person name="Methe B."/>
            <person name="Sutton G."/>
            <person name="Nelson K.E."/>
        </authorList>
    </citation>
    <scope>NUCLEOTIDE SEQUENCE [LARGE SCALE GENOMIC DNA]</scope>
    <source>
        <strain evidence="14 15">ACS-139-V-Col8</strain>
    </source>
</reference>
<dbReference type="InterPro" id="IPR004466">
    <property type="entry name" value="RNase_M5"/>
</dbReference>
<dbReference type="GO" id="GO:0006364">
    <property type="term" value="P:rRNA processing"/>
    <property type="evidence" value="ECO:0007669"/>
    <property type="project" value="UniProtKB-UniRule"/>
</dbReference>
<dbReference type="PROSITE" id="PS50880">
    <property type="entry name" value="TOPRIM"/>
    <property type="match status" value="1"/>
</dbReference>
<keyword evidence="10 11" id="KW-0694">RNA-binding</keyword>
<dbReference type="InterPro" id="IPR006171">
    <property type="entry name" value="TOPRIM_dom"/>
</dbReference>
<evidence type="ECO:0000256" key="1">
    <source>
        <dbReference type="ARBA" id="ARBA00022490"/>
    </source>
</evidence>
<evidence type="ECO:0000256" key="3">
    <source>
        <dbReference type="ARBA" id="ARBA00022552"/>
    </source>
</evidence>
<evidence type="ECO:0000256" key="4">
    <source>
        <dbReference type="ARBA" id="ARBA00022722"/>
    </source>
</evidence>
<evidence type="ECO:0000313" key="14">
    <source>
        <dbReference type="EMBL" id="EFR31634.1"/>
    </source>
</evidence>
<evidence type="ECO:0000256" key="11">
    <source>
        <dbReference type="HAMAP-Rule" id="MF_01469"/>
    </source>
</evidence>
<dbReference type="InterPro" id="IPR034141">
    <property type="entry name" value="TOPRIM_RNase_M5-like"/>
</dbReference>
<dbReference type="HAMAP" id="MF_01469">
    <property type="entry name" value="RNase_M5"/>
    <property type="match status" value="1"/>
</dbReference>
<evidence type="ECO:0000313" key="15">
    <source>
        <dbReference type="Proteomes" id="UP000005990"/>
    </source>
</evidence>
<proteinExistence type="inferred from homology"/>
<dbReference type="CDD" id="cd01027">
    <property type="entry name" value="TOPRIM_RNase_M5_like"/>
    <property type="match status" value="1"/>
</dbReference>
<accession>E4KMU6</accession>
<dbReference type="STRING" id="908337.HMPREF9257_0159"/>
<dbReference type="RefSeq" id="WP_006417766.1">
    <property type="nucleotide sequence ID" value="NZ_AENN01000006.1"/>
</dbReference>
<evidence type="ECO:0000256" key="8">
    <source>
        <dbReference type="ARBA" id="ARBA00022801"/>
    </source>
</evidence>
<protein>
    <recommendedName>
        <fullName evidence="11 12">Ribonuclease M5</fullName>
        <ecNumber evidence="11 12">3.1.26.8</ecNumber>
    </recommendedName>
    <alternativeName>
        <fullName evidence="11">RNase M5</fullName>
    </alternativeName>
    <alternativeName>
        <fullName evidence="11">Ribosomal RNA terminal maturase M5</fullName>
    </alternativeName>
</protein>
<evidence type="ECO:0000259" key="13">
    <source>
        <dbReference type="PROSITE" id="PS50880"/>
    </source>
</evidence>
<dbReference type="OrthoDB" id="9791329at2"/>
<evidence type="ECO:0000256" key="12">
    <source>
        <dbReference type="NCBIfam" id="TIGR00334"/>
    </source>
</evidence>
<evidence type="ECO:0000256" key="2">
    <source>
        <dbReference type="ARBA" id="ARBA00022517"/>
    </source>
</evidence>
<dbReference type="eggNOG" id="COG1658">
    <property type="taxonomic scope" value="Bacteria"/>
</dbReference>
<evidence type="ECO:0000256" key="9">
    <source>
        <dbReference type="ARBA" id="ARBA00022842"/>
    </source>
</evidence>
<organism evidence="14 15">
    <name type="scientific">Eremococcus coleocola ACS-139-V-Col8</name>
    <dbReference type="NCBI Taxonomy" id="908337"/>
    <lineage>
        <taxon>Bacteria</taxon>
        <taxon>Bacillati</taxon>
        <taxon>Bacillota</taxon>
        <taxon>Bacilli</taxon>
        <taxon>Lactobacillales</taxon>
        <taxon>Aerococcaceae</taxon>
        <taxon>Eremococcus</taxon>
    </lineage>
</organism>
<dbReference type="NCBIfam" id="TIGR00334">
    <property type="entry name" value="5S_RNA_mat_M5"/>
    <property type="match status" value="1"/>
</dbReference>
<dbReference type="SMART" id="SM00493">
    <property type="entry name" value="TOPRIM"/>
    <property type="match status" value="1"/>
</dbReference>
<name>E4KMU6_9LACT</name>
<keyword evidence="8 11" id="KW-0378">Hydrolase</keyword>
<keyword evidence="15" id="KW-1185">Reference proteome</keyword>
<dbReference type="AlphaFoldDB" id="E4KMU6"/>
<keyword evidence="4 11" id="KW-0540">Nuclease</keyword>
<dbReference type="GO" id="GO:0043822">
    <property type="term" value="F:ribonuclease M5 activity"/>
    <property type="evidence" value="ECO:0007669"/>
    <property type="project" value="UniProtKB-UniRule"/>
</dbReference>
<comment type="catalytic activity">
    <reaction evidence="11">
        <text>Endonucleolytic cleavage of RNA, removing 21 and 42 nucleotides, respectively, from the 5'- and 3'-termini of a 5S-rRNA precursor.</text>
        <dbReference type="EC" id="3.1.26.8"/>
    </reaction>
</comment>
<dbReference type="Gene3D" id="3.40.1360.10">
    <property type="match status" value="1"/>
</dbReference>
<feature type="domain" description="Toprim" evidence="13">
    <location>
        <begin position="7"/>
        <end position="100"/>
    </location>
</feature>
<dbReference type="GO" id="GO:0005737">
    <property type="term" value="C:cytoplasm"/>
    <property type="evidence" value="ECO:0007669"/>
    <property type="project" value="UniProtKB-SubCell"/>
</dbReference>
<evidence type="ECO:0000256" key="5">
    <source>
        <dbReference type="ARBA" id="ARBA00022723"/>
    </source>
</evidence>
<dbReference type="GO" id="GO:0019843">
    <property type="term" value="F:rRNA binding"/>
    <property type="evidence" value="ECO:0007669"/>
    <property type="project" value="UniProtKB-KW"/>
</dbReference>
<keyword evidence="7 11" id="KW-0255">Endonuclease</keyword>
<evidence type="ECO:0000256" key="6">
    <source>
        <dbReference type="ARBA" id="ARBA00022730"/>
    </source>
</evidence>